<gene>
    <name evidence="2" type="ORF">BJX68DRAFT_240580</name>
</gene>
<keyword evidence="3" id="KW-1185">Reference proteome</keyword>
<dbReference type="GeneID" id="98155864"/>
<keyword evidence="1" id="KW-1133">Transmembrane helix</keyword>
<comment type="caution">
    <text evidence="2">The sequence shown here is derived from an EMBL/GenBank/DDBJ whole genome shotgun (WGS) entry which is preliminary data.</text>
</comment>
<sequence>MIMVQDGSLDFYTHQTRVSRDQLLPSQLLSADRSPMPGHSSHFPVHGIQRQSYPLPRNRGLVGLTFATDSLTVACVALMVTLITSDPSWYAAARSRA</sequence>
<organism evidence="2 3">
    <name type="scientific">Aspergillus pseudodeflectus</name>
    <dbReference type="NCBI Taxonomy" id="176178"/>
    <lineage>
        <taxon>Eukaryota</taxon>
        <taxon>Fungi</taxon>
        <taxon>Dikarya</taxon>
        <taxon>Ascomycota</taxon>
        <taxon>Pezizomycotina</taxon>
        <taxon>Eurotiomycetes</taxon>
        <taxon>Eurotiomycetidae</taxon>
        <taxon>Eurotiales</taxon>
        <taxon>Aspergillaceae</taxon>
        <taxon>Aspergillus</taxon>
        <taxon>Aspergillus subgen. Nidulantes</taxon>
    </lineage>
</organism>
<accession>A0ABR4K3B5</accession>
<evidence type="ECO:0000256" key="1">
    <source>
        <dbReference type="SAM" id="Phobius"/>
    </source>
</evidence>
<proteinExistence type="predicted"/>
<dbReference type="Proteomes" id="UP001610444">
    <property type="component" value="Unassembled WGS sequence"/>
</dbReference>
<keyword evidence="1" id="KW-0812">Transmembrane</keyword>
<evidence type="ECO:0000313" key="3">
    <source>
        <dbReference type="Proteomes" id="UP001610444"/>
    </source>
</evidence>
<name>A0ABR4K3B5_9EURO</name>
<reference evidence="2 3" key="1">
    <citation type="submission" date="2024-07" db="EMBL/GenBank/DDBJ databases">
        <title>Section-level genome sequencing and comparative genomics of Aspergillus sections Usti and Cavernicolus.</title>
        <authorList>
            <consortium name="Lawrence Berkeley National Laboratory"/>
            <person name="Nybo J.L."/>
            <person name="Vesth T.C."/>
            <person name="Theobald S."/>
            <person name="Frisvad J.C."/>
            <person name="Larsen T.O."/>
            <person name="Kjaerboelling I."/>
            <person name="Rothschild-Mancinelli K."/>
            <person name="Lyhne E.K."/>
            <person name="Kogle M.E."/>
            <person name="Barry K."/>
            <person name="Clum A."/>
            <person name="Na H."/>
            <person name="Ledsgaard L."/>
            <person name="Lin J."/>
            <person name="Lipzen A."/>
            <person name="Kuo A."/>
            <person name="Riley R."/>
            <person name="Mondo S."/>
            <person name="LaButti K."/>
            <person name="Haridas S."/>
            <person name="Pangalinan J."/>
            <person name="Salamov A.A."/>
            <person name="Simmons B.A."/>
            <person name="Magnuson J.K."/>
            <person name="Chen J."/>
            <person name="Drula E."/>
            <person name="Henrissat B."/>
            <person name="Wiebenga A."/>
            <person name="Lubbers R.J."/>
            <person name="Gomes A.C."/>
            <person name="Macurrencykelacurrency M.R."/>
            <person name="Stajich J."/>
            <person name="Grigoriev I.V."/>
            <person name="Mortensen U.H."/>
            <person name="De vries R.P."/>
            <person name="Baker S.E."/>
            <person name="Andersen M.R."/>
        </authorList>
    </citation>
    <scope>NUCLEOTIDE SEQUENCE [LARGE SCALE GENOMIC DNA]</scope>
    <source>
        <strain evidence="2 3">CBS 756.74</strain>
    </source>
</reference>
<dbReference type="RefSeq" id="XP_070897400.1">
    <property type="nucleotide sequence ID" value="XM_071040700.1"/>
</dbReference>
<dbReference type="EMBL" id="JBFXLR010000031">
    <property type="protein sequence ID" value="KAL2846816.1"/>
    <property type="molecule type" value="Genomic_DNA"/>
</dbReference>
<protein>
    <submittedName>
        <fullName evidence="2">Uncharacterized protein</fullName>
    </submittedName>
</protein>
<feature type="transmembrane region" description="Helical" evidence="1">
    <location>
        <begin position="60"/>
        <end position="83"/>
    </location>
</feature>
<evidence type="ECO:0000313" key="2">
    <source>
        <dbReference type="EMBL" id="KAL2846816.1"/>
    </source>
</evidence>
<keyword evidence="1" id="KW-0472">Membrane</keyword>